<reference evidence="1" key="1">
    <citation type="journal article" date="2018" name="DNA Res.">
        <title>Multiple hybrid de novo genome assembly of finger millet, an orphan allotetraploid crop.</title>
        <authorList>
            <person name="Hatakeyama M."/>
            <person name="Aluri S."/>
            <person name="Balachadran M.T."/>
            <person name="Sivarajan S.R."/>
            <person name="Patrignani A."/>
            <person name="Gruter S."/>
            <person name="Poveda L."/>
            <person name="Shimizu-Inatsugi R."/>
            <person name="Baeten J."/>
            <person name="Francoijs K.J."/>
            <person name="Nataraja K.N."/>
            <person name="Reddy Y.A.N."/>
            <person name="Phadnis S."/>
            <person name="Ravikumar R.L."/>
            <person name="Schlapbach R."/>
            <person name="Sreeman S.M."/>
            <person name="Shimizu K.K."/>
        </authorList>
    </citation>
    <scope>NUCLEOTIDE SEQUENCE</scope>
</reference>
<name>A0AAV5BX03_ELECO</name>
<evidence type="ECO:0000313" key="1">
    <source>
        <dbReference type="EMBL" id="GJM90581.1"/>
    </source>
</evidence>
<sequence length="190" mass="20595">MGWKSNSDDHASHAVSRVPHVVVAAATTVQDASPAPVLPHDVIVDQILTRVPAAAAAVRFRAVCRAWHAALTSDHFVQAHHHTFVRDDDAHPEIVFFSPRPDFTTGTAFYTCKLELTAQQNGSSSDNSARELLTVDNVRPNELVRSGARPCLGLTLLFQPKPNTDAYHVCHLSTGEHVSLPPCTPSELAP</sequence>
<keyword evidence="2" id="KW-1185">Reference proteome</keyword>
<dbReference type="PANTHER" id="PTHR31672">
    <property type="entry name" value="BNACNNG10540D PROTEIN"/>
    <property type="match status" value="1"/>
</dbReference>
<reference evidence="1" key="2">
    <citation type="submission" date="2021-12" db="EMBL/GenBank/DDBJ databases">
        <title>Resequencing data analysis of finger millet.</title>
        <authorList>
            <person name="Hatakeyama M."/>
            <person name="Aluri S."/>
            <person name="Balachadran M.T."/>
            <person name="Sivarajan S.R."/>
            <person name="Poveda L."/>
            <person name="Shimizu-Inatsugi R."/>
            <person name="Schlapbach R."/>
            <person name="Sreeman S.M."/>
            <person name="Shimizu K.K."/>
        </authorList>
    </citation>
    <scope>NUCLEOTIDE SEQUENCE</scope>
</reference>
<organism evidence="1 2">
    <name type="scientific">Eleusine coracana subsp. coracana</name>
    <dbReference type="NCBI Taxonomy" id="191504"/>
    <lineage>
        <taxon>Eukaryota</taxon>
        <taxon>Viridiplantae</taxon>
        <taxon>Streptophyta</taxon>
        <taxon>Embryophyta</taxon>
        <taxon>Tracheophyta</taxon>
        <taxon>Spermatophyta</taxon>
        <taxon>Magnoliopsida</taxon>
        <taxon>Liliopsida</taxon>
        <taxon>Poales</taxon>
        <taxon>Poaceae</taxon>
        <taxon>PACMAD clade</taxon>
        <taxon>Chloridoideae</taxon>
        <taxon>Cynodonteae</taxon>
        <taxon>Eleusininae</taxon>
        <taxon>Eleusine</taxon>
    </lineage>
</organism>
<comment type="caution">
    <text evidence="1">The sequence shown here is derived from an EMBL/GenBank/DDBJ whole genome shotgun (WGS) entry which is preliminary data.</text>
</comment>
<protein>
    <recommendedName>
        <fullName evidence="3">F-box domain-containing protein</fullName>
    </recommendedName>
</protein>
<dbReference type="SUPFAM" id="SSF81383">
    <property type="entry name" value="F-box domain"/>
    <property type="match status" value="1"/>
</dbReference>
<proteinExistence type="predicted"/>
<dbReference type="EMBL" id="BQKI01000003">
    <property type="protein sequence ID" value="GJM90581.1"/>
    <property type="molecule type" value="Genomic_DNA"/>
</dbReference>
<evidence type="ECO:0000313" key="2">
    <source>
        <dbReference type="Proteomes" id="UP001054889"/>
    </source>
</evidence>
<dbReference type="Proteomes" id="UP001054889">
    <property type="component" value="Unassembled WGS sequence"/>
</dbReference>
<accession>A0AAV5BX03</accession>
<evidence type="ECO:0008006" key="3">
    <source>
        <dbReference type="Google" id="ProtNLM"/>
    </source>
</evidence>
<dbReference type="InterPro" id="IPR036047">
    <property type="entry name" value="F-box-like_dom_sf"/>
</dbReference>
<dbReference type="AlphaFoldDB" id="A0AAV5BX03"/>
<dbReference type="InterPro" id="IPR050796">
    <property type="entry name" value="SCF_F-box_component"/>
</dbReference>
<gene>
    <name evidence="1" type="primary">ga06879</name>
    <name evidence="1" type="ORF">PR202_ga06879</name>
</gene>